<gene>
    <name evidence="2" type="primary">CCDC169</name>
</gene>
<dbReference type="Proteomes" id="UP000694863">
    <property type="component" value="Unplaced"/>
</dbReference>
<sequence length="214" mass="24578">MGEGARESFEGMSVDRLKLELLEEIHRRRVGGHAPQISPHTPNIQGLVSTTLQRCSRTIFVSEEHSGCGDWKSRYETQLELNSLLQKQIMSLEEKMEAVQGDPSDRLASIRAYERMSVAALSQSSLQRRSARLLSEKEALHTVLKQLEKEKRSLENLVKESTLRLEQEAQAYHRTNSERRSYLAEMAQITPPHPLSKRQSMDQLPRVKETLRKM</sequence>
<reference evidence="2" key="1">
    <citation type="submission" date="2025-08" db="UniProtKB">
        <authorList>
            <consortium name="RefSeq"/>
        </authorList>
    </citation>
    <scope>IDENTIFICATION</scope>
</reference>
<proteinExistence type="predicted"/>
<evidence type="ECO:0000313" key="2">
    <source>
        <dbReference type="RefSeq" id="XP_045149938.1"/>
    </source>
</evidence>
<organism evidence="1 2">
    <name type="scientific">Echinops telfairi</name>
    <name type="common">Lesser hedgehog tenrec</name>
    <dbReference type="NCBI Taxonomy" id="9371"/>
    <lineage>
        <taxon>Eukaryota</taxon>
        <taxon>Metazoa</taxon>
        <taxon>Chordata</taxon>
        <taxon>Craniata</taxon>
        <taxon>Vertebrata</taxon>
        <taxon>Euteleostomi</taxon>
        <taxon>Mammalia</taxon>
        <taxon>Eutheria</taxon>
        <taxon>Afrotheria</taxon>
        <taxon>Tenrecidae</taxon>
        <taxon>Tenrecinae</taxon>
        <taxon>Echinops</taxon>
    </lineage>
</organism>
<evidence type="ECO:0000313" key="1">
    <source>
        <dbReference type="Proteomes" id="UP000694863"/>
    </source>
</evidence>
<accession>A0AC55DDW0</accession>
<name>A0AC55DDW0_ECHTE</name>
<protein>
    <submittedName>
        <fullName evidence="2">Coiled-coil domain-containing protein 169</fullName>
    </submittedName>
</protein>
<keyword evidence="1" id="KW-1185">Reference proteome</keyword>
<dbReference type="RefSeq" id="XP_045149938.1">
    <property type="nucleotide sequence ID" value="XM_045294003.1"/>
</dbReference>